<sequence length="127" mass="14715">MVMDFVKQLAGSSMKGLIANNIPSVAKGMINEIFARYHITPETVIPMVENKESLWKKINPQDYFKIQKALDQVENLDWFTADWLLNAIKEKHPALVSLFVTWKKGQNWLIKQIEEIKSQVETLRNAE</sequence>
<protein>
    <submittedName>
        <fullName evidence="1">Uncharacterized protein</fullName>
    </submittedName>
</protein>
<organism evidence="1">
    <name type="scientific">marine sediment metagenome</name>
    <dbReference type="NCBI Taxonomy" id="412755"/>
    <lineage>
        <taxon>unclassified sequences</taxon>
        <taxon>metagenomes</taxon>
        <taxon>ecological metagenomes</taxon>
    </lineage>
</organism>
<gene>
    <name evidence="1" type="ORF">LCGC14_1252080</name>
</gene>
<proteinExistence type="predicted"/>
<accession>A0A0F9P6P2</accession>
<name>A0A0F9P6P2_9ZZZZ</name>
<comment type="caution">
    <text evidence="1">The sequence shown here is derived from an EMBL/GenBank/DDBJ whole genome shotgun (WGS) entry which is preliminary data.</text>
</comment>
<dbReference type="AlphaFoldDB" id="A0A0F9P6P2"/>
<evidence type="ECO:0000313" key="1">
    <source>
        <dbReference type="EMBL" id="KKM89097.1"/>
    </source>
</evidence>
<dbReference type="EMBL" id="LAZR01006870">
    <property type="protein sequence ID" value="KKM89097.1"/>
    <property type="molecule type" value="Genomic_DNA"/>
</dbReference>
<reference evidence="1" key="1">
    <citation type="journal article" date="2015" name="Nature">
        <title>Complex archaea that bridge the gap between prokaryotes and eukaryotes.</title>
        <authorList>
            <person name="Spang A."/>
            <person name="Saw J.H."/>
            <person name="Jorgensen S.L."/>
            <person name="Zaremba-Niedzwiedzka K."/>
            <person name="Martijn J."/>
            <person name="Lind A.E."/>
            <person name="van Eijk R."/>
            <person name="Schleper C."/>
            <person name="Guy L."/>
            <person name="Ettema T.J."/>
        </authorList>
    </citation>
    <scope>NUCLEOTIDE SEQUENCE</scope>
</reference>